<reference evidence="2" key="1">
    <citation type="submission" date="2022-07" db="EMBL/GenBank/DDBJ databases">
        <title>Bombella genomes.</title>
        <authorList>
            <person name="Harer L."/>
            <person name="Styblova S."/>
            <person name="Ehrmann M."/>
        </authorList>
    </citation>
    <scope>NUCLEOTIDE SEQUENCE</scope>
    <source>
        <strain evidence="2">TMW 2.2543</strain>
    </source>
</reference>
<keyword evidence="1" id="KW-0812">Transmembrane</keyword>
<gene>
    <name evidence="2" type="ORF">NQF86_01975</name>
</gene>
<organism evidence="2 3">
    <name type="scientific">Bombella pluederhausensis</name>
    <dbReference type="NCBI Taxonomy" id="2967336"/>
    <lineage>
        <taxon>Bacteria</taxon>
        <taxon>Pseudomonadati</taxon>
        <taxon>Pseudomonadota</taxon>
        <taxon>Alphaproteobacteria</taxon>
        <taxon>Acetobacterales</taxon>
        <taxon>Acetobacteraceae</taxon>
        <taxon>Bombella</taxon>
    </lineage>
</organism>
<sequence length="147" mass="16912">MVDVKDKVPYLNLIQGVITRLANHNTTVRNWTVISLSALLTLEAAHPFNPIFEDLINVCLIGVFLWMSLFYHHQEQRYIFLYNEVIKNDCSSYMFNLDPSSVSSIKDRLPCFCSTFSSSKFNKIFCFTILCAALGLPWVFSFVTPVR</sequence>
<dbReference type="Proteomes" id="UP001165576">
    <property type="component" value="Unassembled WGS sequence"/>
</dbReference>
<evidence type="ECO:0000256" key="1">
    <source>
        <dbReference type="SAM" id="Phobius"/>
    </source>
</evidence>
<name>A0ABT3WI28_9PROT</name>
<comment type="caution">
    <text evidence="2">The sequence shown here is derived from an EMBL/GenBank/DDBJ whole genome shotgun (WGS) entry which is preliminary data.</text>
</comment>
<dbReference type="EMBL" id="JANIDY010000001">
    <property type="protein sequence ID" value="MCX5617444.1"/>
    <property type="molecule type" value="Genomic_DNA"/>
</dbReference>
<keyword evidence="1" id="KW-0472">Membrane</keyword>
<evidence type="ECO:0000313" key="3">
    <source>
        <dbReference type="Proteomes" id="UP001165576"/>
    </source>
</evidence>
<protein>
    <submittedName>
        <fullName evidence="2">Uncharacterized protein</fullName>
    </submittedName>
</protein>
<keyword evidence="1" id="KW-1133">Transmembrane helix</keyword>
<evidence type="ECO:0000313" key="2">
    <source>
        <dbReference type="EMBL" id="MCX5617444.1"/>
    </source>
</evidence>
<feature type="transmembrane region" description="Helical" evidence="1">
    <location>
        <begin position="124"/>
        <end position="143"/>
    </location>
</feature>
<proteinExistence type="predicted"/>
<feature type="transmembrane region" description="Helical" evidence="1">
    <location>
        <begin position="55"/>
        <end position="72"/>
    </location>
</feature>
<accession>A0ABT3WI28</accession>
<keyword evidence="3" id="KW-1185">Reference proteome</keyword>
<dbReference type="RefSeq" id="WP_266115928.1">
    <property type="nucleotide sequence ID" value="NZ_JANIDY010000001.1"/>
</dbReference>